<feature type="domain" description="Cyclodeaminase/cyclohydrolase" evidence="1">
    <location>
        <begin position="5"/>
        <end position="182"/>
    </location>
</feature>
<dbReference type="Gene3D" id="1.20.120.680">
    <property type="entry name" value="Formiminotetrahydrofolate cyclodeaminase monomer, up-and-down helical bundle"/>
    <property type="match status" value="1"/>
</dbReference>
<dbReference type="RefSeq" id="WP_102373564.1">
    <property type="nucleotide sequence ID" value="NZ_DBFADM010000027.1"/>
</dbReference>
<dbReference type="SUPFAM" id="SSF101262">
    <property type="entry name" value="Methenyltetrahydrofolate cyclohydrolase-like"/>
    <property type="match status" value="1"/>
</dbReference>
<dbReference type="EMBL" id="JBBNOP010000002">
    <property type="protein sequence ID" value="MEQ3362005.1"/>
    <property type="molecule type" value="Genomic_DNA"/>
</dbReference>
<organism evidence="2 3">
    <name type="scientific">Raoultibacter massiliensis</name>
    <dbReference type="NCBI Taxonomy" id="1852371"/>
    <lineage>
        <taxon>Bacteria</taxon>
        <taxon>Bacillati</taxon>
        <taxon>Actinomycetota</taxon>
        <taxon>Coriobacteriia</taxon>
        <taxon>Eggerthellales</taxon>
        <taxon>Eggerthellaceae</taxon>
        <taxon>Raoultibacter</taxon>
    </lineage>
</organism>
<evidence type="ECO:0000313" key="2">
    <source>
        <dbReference type="EMBL" id="MEQ3362005.1"/>
    </source>
</evidence>
<reference evidence="2 3" key="1">
    <citation type="submission" date="2024-04" db="EMBL/GenBank/DDBJ databases">
        <title>Human intestinal bacterial collection.</title>
        <authorList>
            <person name="Pauvert C."/>
            <person name="Hitch T.C.A."/>
            <person name="Clavel T."/>
        </authorList>
    </citation>
    <scope>NUCLEOTIDE SEQUENCE [LARGE SCALE GENOMIC DNA]</scope>
    <source>
        <strain evidence="2 3">CLA-KB-H42</strain>
    </source>
</reference>
<evidence type="ECO:0000259" key="1">
    <source>
        <dbReference type="Pfam" id="PF04961"/>
    </source>
</evidence>
<evidence type="ECO:0000313" key="3">
    <source>
        <dbReference type="Proteomes" id="UP001487305"/>
    </source>
</evidence>
<accession>A0ABV1JA95</accession>
<sequence>MLDTTFIMDLASKAPTPGGGGASAYVGALSSALGSMVGNLTVGKKRYEAVEADTYIVLEKLADERTRLIGLVDEDARAFAPLAAAYGMPKATPEELAEKDRVMQQALVGACEVPLDIMRSCAHVIDLCEFLAYNGSRMVLSDVGVAVAFGKAALLGASLNVFINAKDIADRGRAKAYIEEADRLVDGSGALADKLYAYVLDEIR</sequence>
<name>A0ABV1JA95_9ACTN</name>
<proteinExistence type="predicted"/>
<keyword evidence="3" id="KW-1185">Reference proteome</keyword>
<comment type="caution">
    <text evidence="2">The sequence shown here is derived from an EMBL/GenBank/DDBJ whole genome shotgun (WGS) entry which is preliminary data.</text>
</comment>
<protein>
    <submittedName>
        <fullName evidence="2">Cyclodeaminase/cyclohydrolase family protein</fullName>
    </submittedName>
</protein>
<gene>
    <name evidence="2" type="ORF">AAA083_03325</name>
</gene>
<dbReference type="InterPro" id="IPR007044">
    <property type="entry name" value="Cyclodeamin/CycHdrlase"/>
</dbReference>
<dbReference type="InterPro" id="IPR036178">
    <property type="entry name" value="Formintransfe-cycloase-like_sf"/>
</dbReference>
<dbReference type="Pfam" id="PF04961">
    <property type="entry name" value="FTCD_C"/>
    <property type="match status" value="1"/>
</dbReference>
<dbReference type="Proteomes" id="UP001487305">
    <property type="component" value="Unassembled WGS sequence"/>
</dbReference>